<gene>
    <name evidence="8" type="ORF">PV06_10219</name>
</gene>
<dbReference type="CDD" id="cd12148">
    <property type="entry name" value="fungal_TF_MHR"/>
    <property type="match status" value="1"/>
</dbReference>
<protein>
    <recommendedName>
        <fullName evidence="7">Zn(2)-C6 fungal-type domain-containing protein</fullName>
    </recommendedName>
</protein>
<dbReference type="PROSITE" id="PS00463">
    <property type="entry name" value="ZN2_CY6_FUNGAL_1"/>
    <property type="match status" value="1"/>
</dbReference>
<evidence type="ECO:0000259" key="7">
    <source>
        <dbReference type="PROSITE" id="PS50048"/>
    </source>
</evidence>
<dbReference type="GO" id="GO:0005634">
    <property type="term" value="C:nucleus"/>
    <property type="evidence" value="ECO:0007669"/>
    <property type="project" value="UniProtKB-SubCell"/>
</dbReference>
<keyword evidence="2" id="KW-0805">Transcription regulation</keyword>
<reference evidence="8 9" key="1">
    <citation type="submission" date="2015-01" db="EMBL/GenBank/DDBJ databases">
        <title>The Genome Sequence of Exophiala oligosperma CBS72588.</title>
        <authorList>
            <consortium name="The Broad Institute Genomics Platform"/>
            <person name="Cuomo C."/>
            <person name="de Hoog S."/>
            <person name="Gorbushina A."/>
            <person name="Stielow B."/>
            <person name="Teixiera M."/>
            <person name="Abouelleil A."/>
            <person name="Chapman S.B."/>
            <person name="Priest M."/>
            <person name="Young S.K."/>
            <person name="Wortman J."/>
            <person name="Nusbaum C."/>
            <person name="Birren B."/>
        </authorList>
    </citation>
    <scope>NUCLEOTIDE SEQUENCE [LARGE SCALE GENOMIC DNA]</scope>
    <source>
        <strain evidence="8 9">CBS 72588</strain>
    </source>
</reference>
<dbReference type="SUPFAM" id="SSF57701">
    <property type="entry name" value="Zn2/Cys6 DNA-binding domain"/>
    <property type="match status" value="1"/>
</dbReference>
<evidence type="ECO:0000256" key="3">
    <source>
        <dbReference type="ARBA" id="ARBA00023125"/>
    </source>
</evidence>
<dbReference type="GeneID" id="27362293"/>
<evidence type="ECO:0000256" key="2">
    <source>
        <dbReference type="ARBA" id="ARBA00023015"/>
    </source>
</evidence>
<evidence type="ECO:0000256" key="4">
    <source>
        <dbReference type="ARBA" id="ARBA00023163"/>
    </source>
</evidence>
<dbReference type="OrthoDB" id="3163292at2759"/>
<dbReference type="EMBL" id="KN847343">
    <property type="protein sequence ID" value="KIW37573.1"/>
    <property type="molecule type" value="Genomic_DNA"/>
</dbReference>
<dbReference type="RefSeq" id="XP_016257789.1">
    <property type="nucleotide sequence ID" value="XM_016411748.1"/>
</dbReference>
<feature type="compositionally biased region" description="Polar residues" evidence="6">
    <location>
        <begin position="81"/>
        <end position="98"/>
    </location>
</feature>
<accession>A0A0D2D2P3</accession>
<dbReference type="InterPro" id="IPR051089">
    <property type="entry name" value="prtT"/>
</dbReference>
<dbReference type="InterPro" id="IPR001138">
    <property type="entry name" value="Zn2Cys6_DnaBD"/>
</dbReference>
<dbReference type="PANTHER" id="PTHR31845">
    <property type="entry name" value="FINGER DOMAIN PROTEIN, PUTATIVE-RELATED"/>
    <property type="match status" value="1"/>
</dbReference>
<dbReference type="PROSITE" id="PS50048">
    <property type="entry name" value="ZN2_CY6_FUNGAL_2"/>
    <property type="match status" value="1"/>
</dbReference>
<dbReference type="GO" id="GO:0000976">
    <property type="term" value="F:transcription cis-regulatory region binding"/>
    <property type="evidence" value="ECO:0007669"/>
    <property type="project" value="TreeGrafter"/>
</dbReference>
<evidence type="ECO:0000313" key="9">
    <source>
        <dbReference type="Proteomes" id="UP000053342"/>
    </source>
</evidence>
<evidence type="ECO:0000313" key="8">
    <source>
        <dbReference type="EMBL" id="KIW37573.1"/>
    </source>
</evidence>
<dbReference type="InterPro" id="IPR036864">
    <property type="entry name" value="Zn2-C6_fun-type_DNA-bd_sf"/>
</dbReference>
<dbReference type="GO" id="GO:0008270">
    <property type="term" value="F:zinc ion binding"/>
    <property type="evidence" value="ECO:0007669"/>
    <property type="project" value="InterPro"/>
</dbReference>
<evidence type="ECO:0000256" key="5">
    <source>
        <dbReference type="ARBA" id="ARBA00023242"/>
    </source>
</evidence>
<organism evidence="8 9">
    <name type="scientific">Exophiala oligosperma</name>
    <dbReference type="NCBI Taxonomy" id="215243"/>
    <lineage>
        <taxon>Eukaryota</taxon>
        <taxon>Fungi</taxon>
        <taxon>Dikarya</taxon>
        <taxon>Ascomycota</taxon>
        <taxon>Pezizomycotina</taxon>
        <taxon>Eurotiomycetes</taxon>
        <taxon>Chaetothyriomycetidae</taxon>
        <taxon>Chaetothyriales</taxon>
        <taxon>Herpotrichiellaceae</taxon>
        <taxon>Exophiala</taxon>
    </lineage>
</organism>
<keyword evidence="4" id="KW-0804">Transcription</keyword>
<keyword evidence="5" id="KW-0539">Nucleus</keyword>
<evidence type="ECO:0000256" key="6">
    <source>
        <dbReference type="SAM" id="MobiDB-lite"/>
    </source>
</evidence>
<dbReference type="Proteomes" id="UP000053342">
    <property type="component" value="Unassembled WGS sequence"/>
</dbReference>
<keyword evidence="9" id="KW-1185">Reference proteome</keyword>
<dbReference type="VEuPathDB" id="FungiDB:PV06_10219"/>
<feature type="region of interest" description="Disordered" evidence="6">
    <location>
        <begin position="79"/>
        <end position="126"/>
    </location>
</feature>
<evidence type="ECO:0000256" key="1">
    <source>
        <dbReference type="ARBA" id="ARBA00004123"/>
    </source>
</evidence>
<dbReference type="Gene3D" id="4.10.240.10">
    <property type="entry name" value="Zn(2)-C6 fungal-type DNA-binding domain"/>
    <property type="match status" value="1"/>
</dbReference>
<dbReference type="HOGENOM" id="CLU_011455_4_2_1"/>
<dbReference type="CDD" id="cd00067">
    <property type="entry name" value="GAL4"/>
    <property type="match status" value="1"/>
</dbReference>
<dbReference type="PANTHER" id="PTHR31845:SF21">
    <property type="entry name" value="REGULATORY PROTEIN LEU3"/>
    <property type="match status" value="1"/>
</dbReference>
<sequence>MPPNRSSTDPSRERRTRVACRNCRQAKIRCALDRVPCARCQRLGLTCSIEPSYKRTNKQDRVEELQQRVSSLQGVIEQHIPSHSTPSRPNHPDTSQSALDGLGEEGASRPTPRNENLSDASPFRPTSIPSVGQGVVYTLGSVTITQERAQTLFAIFFEKYHAFLPILDPNRTSPKCHDHSQLLFWVIIAVSSRRIGDDFLNGLTPELSRLLWATIGGSLFTLPSVQALLLLASWTLPDMHLWTDKSLVLARLAVTSAQMMGLNRPGCEAEYSKHSISFTGHDIAERSRTWFASVAVCQSLSTEIGGEAISCFDDFSMRKACSNAEGIPIELHHSLIIQKATNEALRSWHEAAEEPCGNPDEEVGWGLIHRAEQSLVSISRQLWSRLSFANRLQLEVSQLRLQCLFMLYNTPSEMRSSGILRAYNTATDLINTVLSQVDGIQHLPYAPSILARHISTAGLVIIRVLHSTFSVGLDYERGRILLNAAAFSLSQLSSHQTPKDQAARTSDMLRRYWSAAEKNPNMRQRDLRLRVKSRVGASLVYDCLMSFRNVSRAESAESAAALESNQAGADALATTAPGGGASDAVGGEYISAGVLDPLSDPTGYDFDLFQFTPGVDLSDMFVFDDDGYSALP</sequence>
<dbReference type="AlphaFoldDB" id="A0A0D2D2P3"/>
<feature type="domain" description="Zn(2)-C6 fungal-type" evidence="7">
    <location>
        <begin position="19"/>
        <end position="49"/>
    </location>
</feature>
<dbReference type="GO" id="GO:0000981">
    <property type="term" value="F:DNA-binding transcription factor activity, RNA polymerase II-specific"/>
    <property type="evidence" value="ECO:0007669"/>
    <property type="project" value="InterPro"/>
</dbReference>
<comment type="subcellular location">
    <subcellularLocation>
        <location evidence="1">Nucleus</location>
    </subcellularLocation>
</comment>
<dbReference type="SMART" id="SM00066">
    <property type="entry name" value="GAL4"/>
    <property type="match status" value="1"/>
</dbReference>
<name>A0A0D2D2P3_9EURO</name>
<dbReference type="Pfam" id="PF00172">
    <property type="entry name" value="Zn_clus"/>
    <property type="match status" value="1"/>
</dbReference>
<keyword evidence="3" id="KW-0238">DNA-binding</keyword>
<proteinExistence type="predicted"/>